<comment type="caution">
    <text evidence="2">The sequence shown here is derived from an EMBL/GenBank/DDBJ whole genome shotgun (WGS) entry which is preliminary data.</text>
</comment>
<feature type="region of interest" description="Disordered" evidence="1">
    <location>
        <begin position="588"/>
        <end position="827"/>
    </location>
</feature>
<dbReference type="Proteomes" id="UP001556367">
    <property type="component" value="Unassembled WGS sequence"/>
</dbReference>
<sequence length="915" mass="98382">MAAFSRLQLAAALIEYDNDLSNPAAPFRSAHDSAVFAHLRRAPGARPSMTQRRSDYLGVSMPSETGSAGGRESAMGTRRSRGSIDALRNPFGADDVGDEEEPDEHEDLEVDLTSWGLDAFMPKDKDTKGKGKARASTLPLQHPSSLTPGAQPRSASDNIPRRPSGLRTRSLGNMDSFAAEAAVEASTSDNLRRRSFGTPLDLDGVEASFERPPQSPPERTGPQMIPFPSRSARSPSPANDLDRADNASIAPRQRRDSNGTVQTGLLGEDNPFALNPPTNASRFDPKAALHARTRTVSNGSLGTRMMLDNDAMSTMTGQPNKERPYSTVELLRPKVLVMPSPLQSVPGPRPPSPAKARDGFEISGDGKPLPPGARTAARRSILNPPIASNSFTPNPRASLTLSQLTFRNQLMIDGQRDVAYADLDNALPRATEEGEQVPNLAIEDISPDVPMPLDESGVRGRPAGKLFGKSLIDDLETRKNAMRNKKRVFYGDERPSMMARGQLQRSSTLIDPASLQTRPVVDRSSSYGIPPAPGGLTRSNSNVKPLLNFDGEDLSPRPGPKVINSRSVFGVDQLWEREVAKLREIEEQERLEEEERERLEALKPKKKGKGGKKKGKGQAVEEPLSPAIDPEVMASPPLPRVSAEPPMLPNIPKAIRGPPPPHLGGDSESEESDDEMAAKTPAPAQADGWYAGSSDDEGKKKGGVVRTTGTGPRYRAPSDAAPKLPGIGGDDSDDEDLPLAATLGRAVQRISQRRAADSDSDEDTPLAAVMTKSQLGSPTRARRPSAADGDDDDEDNEPLGLRASRIPLGAGAGGGDDDDTPLAFHPEQQRRTQYQMLAQAQVQHQQLMMQAQATNSMFFNPSMMGSGFFGPPMASPAMMMAPPAPMPSPPPLNDANKYGRVDRWRRDVAVEGGGS</sequence>
<feature type="region of interest" description="Disordered" evidence="1">
    <location>
        <begin position="339"/>
        <end position="375"/>
    </location>
</feature>
<feature type="region of interest" description="Disordered" evidence="1">
    <location>
        <begin position="518"/>
        <end position="561"/>
    </location>
</feature>
<feature type="compositionally biased region" description="Polar residues" evidence="1">
    <location>
        <begin position="138"/>
        <end position="157"/>
    </location>
</feature>
<feature type="compositionally biased region" description="Acidic residues" evidence="1">
    <location>
        <begin position="95"/>
        <end position="110"/>
    </location>
</feature>
<evidence type="ECO:0000313" key="2">
    <source>
        <dbReference type="EMBL" id="KAL0949965.1"/>
    </source>
</evidence>
<proteinExistence type="predicted"/>
<feature type="region of interest" description="Disordered" evidence="1">
    <location>
        <begin position="881"/>
        <end position="900"/>
    </location>
</feature>
<organism evidence="2 3">
    <name type="scientific">Hohenbuehelia grisea</name>
    <dbReference type="NCBI Taxonomy" id="104357"/>
    <lineage>
        <taxon>Eukaryota</taxon>
        <taxon>Fungi</taxon>
        <taxon>Dikarya</taxon>
        <taxon>Basidiomycota</taxon>
        <taxon>Agaricomycotina</taxon>
        <taxon>Agaricomycetes</taxon>
        <taxon>Agaricomycetidae</taxon>
        <taxon>Agaricales</taxon>
        <taxon>Pleurotineae</taxon>
        <taxon>Pleurotaceae</taxon>
        <taxon>Hohenbuehelia</taxon>
    </lineage>
</organism>
<feature type="compositionally biased region" description="Basic residues" evidence="1">
    <location>
        <begin position="604"/>
        <end position="616"/>
    </location>
</feature>
<feature type="compositionally biased region" description="Low complexity" evidence="1">
    <location>
        <begin position="226"/>
        <end position="238"/>
    </location>
</feature>
<dbReference type="EMBL" id="JASNQZ010000012">
    <property type="protein sequence ID" value="KAL0949965.1"/>
    <property type="molecule type" value="Genomic_DNA"/>
</dbReference>
<feature type="compositionally biased region" description="Acidic residues" evidence="1">
    <location>
        <begin position="788"/>
        <end position="797"/>
    </location>
</feature>
<keyword evidence="3" id="KW-1185">Reference proteome</keyword>
<protein>
    <submittedName>
        <fullName evidence="2">Uncharacterized protein</fullName>
    </submittedName>
</protein>
<feature type="compositionally biased region" description="Polar residues" evidence="1">
    <location>
        <begin position="518"/>
        <end position="527"/>
    </location>
</feature>
<feature type="compositionally biased region" description="Pro residues" evidence="1">
    <location>
        <begin position="882"/>
        <end position="892"/>
    </location>
</feature>
<evidence type="ECO:0000256" key="1">
    <source>
        <dbReference type="SAM" id="MobiDB-lite"/>
    </source>
</evidence>
<name>A0ABR3J3C4_9AGAR</name>
<feature type="region of interest" description="Disordered" evidence="1">
    <location>
        <begin position="58"/>
        <end position="294"/>
    </location>
</feature>
<accession>A0ABR3J3C4</accession>
<gene>
    <name evidence="2" type="ORF">HGRIS_009985</name>
</gene>
<reference evidence="3" key="1">
    <citation type="submission" date="2024-06" db="EMBL/GenBank/DDBJ databases">
        <title>Multi-omics analyses provide insights into the biosynthesis of the anticancer antibiotic pleurotin in Hohenbuehelia grisea.</title>
        <authorList>
            <person name="Weaver J.A."/>
            <person name="Alberti F."/>
        </authorList>
    </citation>
    <scope>NUCLEOTIDE SEQUENCE [LARGE SCALE GENOMIC DNA]</scope>
    <source>
        <strain evidence="3">T-177</strain>
    </source>
</reference>
<evidence type="ECO:0000313" key="3">
    <source>
        <dbReference type="Proteomes" id="UP001556367"/>
    </source>
</evidence>